<feature type="transmembrane region" description="Helical" evidence="1">
    <location>
        <begin position="14"/>
        <end position="34"/>
    </location>
</feature>
<dbReference type="Proteomes" id="UP000226420">
    <property type="component" value="Unassembled WGS sequence"/>
</dbReference>
<keyword evidence="1" id="KW-1133">Transmembrane helix</keyword>
<evidence type="ECO:0000313" key="3">
    <source>
        <dbReference type="Proteomes" id="UP000226420"/>
    </source>
</evidence>
<dbReference type="AlphaFoldDB" id="A0AAJ4W9F8"/>
<keyword evidence="1" id="KW-0472">Membrane</keyword>
<sequence length="161" mass="18419">MTSLYLYRNVLRNLLVITASMTLMACSSVNLPIFSASRVQLRSIELSVTDKVNEGRPLNVDFVAVNGDHLTKQLENLTSAQWFADKQRWLKQNPGKLFIWPVNIVADSHTTIKDIPLYGRPASKVIIFADYQSKGAHRLELDHTLRNPKLEFRNDDAYLFE</sequence>
<protein>
    <submittedName>
        <fullName evidence="2">Type VI secretion system protein</fullName>
    </submittedName>
</protein>
<name>A0AAJ4W9F8_9GAMM</name>
<evidence type="ECO:0000256" key="1">
    <source>
        <dbReference type="SAM" id="Phobius"/>
    </source>
</evidence>
<evidence type="ECO:0000313" key="2">
    <source>
        <dbReference type="EMBL" id="SFC48161.1"/>
    </source>
</evidence>
<dbReference type="RefSeq" id="WP_074821323.1">
    <property type="nucleotide sequence ID" value="NZ_FOLW01000002.1"/>
</dbReference>
<comment type="caution">
    <text evidence="2">The sequence shown here is derived from an EMBL/GenBank/DDBJ whole genome shotgun (WGS) entry which is preliminary data.</text>
</comment>
<organism evidence="2 3">
    <name type="scientific">Pragia fontium DSM 5563 = ATCC 49100</name>
    <dbReference type="NCBI Taxonomy" id="1122977"/>
    <lineage>
        <taxon>Bacteria</taxon>
        <taxon>Pseudomonadati</taxon>
        <taxon>Pseudomonadota</taxon>
        <taxon>Gammaproteobacteria</taxon>
        <taxon>Enterobacterales</taxon>
        <taxon>Budviciaceae</taxon>
        <taxon>Pragia</taxon>
    </lineage>
</organism>
<accession>A0AAJ4W9F8</accession>
<dbReference type="EMBL" id="FOLW01000002">
    <property type="protein sequence ID" value="SFC48161.1"/>
    <property type="molecule type" value="Genomic_DNA"/>
</dbReference>
<keyword evidence="1" id="KW-0812">Transmembrane</keyword>
<reference evidence="2 3" key="1">
    <citation type="submission" date="2016-10" db="EMBL/GenBank/DDBJ databases">
        <authorList>
            <person name="Varghese N."/>
            <person name="Submissions S."/>
        </authorList>
    </citation>
    <scope>NUCLEOTIDE SEQUENCE [LARGE SCALE GENOMIC DNA]</scope>
    <source>
        <strain evidence="2 3">DSM 5563</strain>
    </source>
</reference>
<proteinExistence type="predicted"/>
<gene>
    <name evidence="2" type="ORF">SAMN02745723_102471</name>
</gene>